<feature type="region of interest" description="Disordered" evidence="6">
    <location>
        <begin position="45"/>
        <end position="157"/>
    </location>
</feature>
<feature type="region of interest" description="Disordered" evidence="6">
    <location>
        <begin position="221"/>
        <end position="253"/>
    </location>
</feature>
<dbReference type="AlphaFoldDB" id="A0AAD5PUZ6"/>
<dbReference type="InterPro" id="IPR007728">
    <property type="entry name" value="Pre-SET_dom"/>
</dbReference>
<dbReference type="GO" id="GO:0002039">
    <property type="term" value="F:p53 binding"/>
    <property type="evidence" value="ECO:0007669"/>
    <property type="project" value="InterPro"/>
</dbReference>
<comment type="subcellular location">
    <subcellularLocation>
        <location evidence="1">Chromosome</location>
    </subcellularLocation>
</comment>
<dbReference type="Pfam" id="PF12796">
    <property type="entry name" value="Ank_2"/>
    <property type="match status" value="2"/>
</dbReference>
<keyword evidence="5" id="KW-0040">ANK repeat</keyword>
<dbReference type="Gene3D" id="2.170.270.10">
    <property type="entry name" value="SET domain"/>
    <property type="match status" value="1"/>
</dbReference>
<dbReference type="EMBL" id="WJBH02000004">
    <property type="protein sequence ID" value="KAI9560177.1"/>
    <property type="molecule type" value="Genomic_DNA"/>
</dbReference>
<dbReference type="PANTHER" id="PTHR46307:SF4">
    <property type="entry name" value="G9A, ISOFORM B"/>
    <property type="match status" value="1"/>
</dbReference>
<dbReference type="GO" id="GO:0005634">
    <property type="term" value="C:nucleus"/>
    <property type="evidence" value="ECO:0007669"/>
    <property type="project" value="InterPro"/>
</dbReference>
<dbReference type="GO" id="GO:0000785">
    <property type="term" value="C:chromatin"/>
    <property type="evidence" value="ECO:0007669"/>
    <property type="project" value="TreeGrafter"/>
</dbReference>
<keyword evidence="2" id="KW-0158">Chromosome</keyword>
<evidence type="ECO:0000256" key="1">
    <source>
        <dbReference type="ARBA" id="ARBA00004286"/>
    </source>
</evidence>
<feature type="repeat" description="ANK" evidence="5">
    <location>
        <begin position="675"/>
        <end position="710"/>
    </location>
</feature>
<feature type="repeat" description="ANK" evidence="5">
    <location>
        <begin position="609"/>
        <end position="641"/>
    </location>
</feature>
<dbReference type="InterPro" id="IPR001214">
    <property type="entry name" value="SET_dom"/>
</dbReference>
<reference evidence="8 9" key="1">
    <citation type="submission" date="2022-05" db="EMBL/GenBank/DDBJ databases">
        <title>A multi-omics perspective on studying reproductive biology in Daphnia sinensis.</title>
        <authorList>
            <person name="Jia J."/>
        </authorList>
    </citation>
    <scope>NUCLEOTIDE SEQUENCE [LARGE SCALE GENOMIC DNA]</scope>
    <source>
        <strain evidence="8 9">WSL</strain>
    </source>
</reference>
<organism evidence="8 9">
    <name type="scientific">Daphnia sinensis</name>
    <dbReference type="NCBI Taxonomy" id="1820382"/>
    <lineage>
        <taxon>Eukaryota</taxon>
        <taxon>Metazoa</taxon>
        <taxon>Ecdysozoa</taxon>
        <taxon>Arthropoda</taxon>
        <taxon>Crustacea</taxon>
        <taxon>Branchiopoda</taxon>
        <taxon>Diplostraca</taxon>
        <taxon>Cladocera</taxon>
        <taxon>Anomopoda</taxon>
        <taxon>Daphniidae</taxon>
        <taxon>Daphnia</taxon>
        <taxon>Daphnia similis group</taxon>
    </lineage>
</organism>
<dbReference type="InterPro" id="IPR046341">
    <property type="entry name" value="SET_dom_sf"/>
</dbReference>
<evidence type="ECO:0000259" key="7">
    <source>
        <dbReference type="PROSITE" id="PS50280"/>
    </source>
</evidence>
<dbReference type="GO" id="GO:0046974">
    <property type="term" value="F:histone H3K9 methyltransferase activity"/>
    <property type="evidence" value="ECO:0007669"/>
    <property type="project" value="TreeGrafter"/>
</dbReference>
<dbReference type="InterPro" id="IPR036770">
    <property type="entry name" value="Ankyrin_rpt-contain_sf"/>
</dbReference>
<protein>
    <recommendedName>
        <fullName evidence="7">SET domain-containing protein</fullName>
    </recommendedName>
</protein>
<dbReference type="Proteomes" id="UP000820818">
    <property type="component" value="Linkage Group LG4"/>
</dbReference>
<sequence length="1109" mass="122664">MDSLQEVSSTMAEDSEVFIEIEVSQTHNNGISLAEAANALITLQVPSKDPAPPMSISSSRPGENDSKITITEGNPKDVRKKILEGMKSQFNTNPEEEMAFEQANRRGPHRSKSKFKRQNFENEEDSVETVSKSETPKNSRGRGRPPRTTQIDKPQQIAIDVLKTENELIRNELDSSSEAGSERSDSTTGVPGTITTRRSQRTNITRTSATDLLKGLSETRPIKKSISPPEPELVKPIDLPRKRGRPCKGAVPVEPKTENISVEVIEDTAVEDVSKMEHMASLGLQSKSSPDAAVHQSEVVSCLEGANLLSVESRPACKKLRMEVLPTKNYPTAENETMHTSLNVDNSLSSDDLLRETSAKNNVSHTSLADESILVANSLENEVELSIVEEQGKQIGDRHTPLQVNGTTSLLVEKIIFSCSCVESHPPVATVPPAATLYCQAVDSGTFLQCRALEGSIHFFHADCQRPGQRKTCLHCQRDSAVTEIRLQMKTCAVPVFCNDAKLLKTIPTAKISRLPSREIPRIVSETSCPRYLSSQLVLPSGKVIDSNSIPPSLNKEILQRILKSFENTGKSSSSNKSLYVAAKNGDIERVVECLRQGQNVNATYQDGEGQTALHAAAYGGHLALVHIILQSGAALDKLDRSQNTPLSLALIQGHNETVKYLAIAGSCTSLKGEGGMTALHLACKNGNLEACHYIMTLGNGRSFINAQDDGGWTPLVWGCEHQRVDIVKYLLQCKADPNVRDAEQNVALHWAAYSGSVDIVALLLDQGCDVNAANVHGDTPLHTASRRDNCECALLLITRGGRFDLRNKENQLALEVCPDKHCHSALLLALNMKLKQFTQTPCTESEKLLSNDITKGKEANPIQCVNGYDDEPKPQDFIYITENCFTSPLHVDRTINSLTSVAIARVSVFAADPPMLFECNRACQCHRGSCNNRLVQHGITSRLVLFRIENKGWGVRAAQPISKGSYVCEYIGEIITDFEADQREDDSYLFDLDNKDGETYCIDARRYGNIARFINHSCEPNLIPVKVYVDHQDLKFPRIAFFAVRDIDANEELAFDYGDKFWIIKYKSFTCSCHSPKCKYSQLTIHRTVEEYRRCLQLQELENGYQHS</sequence>
<dbReference type="SUPFAM" id="SSF48403">
    <property type="entry name" value="Ankyrin repeat"/>
    <property type="match status" value="1"/>
</dbReference>
<dbReference type="PROSITE" id="PS50280">
    <property type="entry name" value="SET"/>
    <property type="match status" value="1"/>
</dbReference>
<evidence type="ECO:0000256" key="6">
    <source>
        <dbReference type="SAM" id="MobiDB-lite"/>
    </source>
</evidence>
<feature type="region of interest" description="Disordered" evidence="6">
    <location>
        <begin position="172"/>
        <end position="204"/>
    </location>
</feature>
<evidence type="ECO:0000313" key="9">
    <source>
        <dbReference type="Proteomes" id="UP000820818"/>
    </source>
</evidence>
<dbReference type="InterPro" id="IPR002110">
    <property type="entry name" value="Ankyrin_rpt"/>
</dbReference>
<keyword evidence="9" id="KW-1185">Reference proteome</keyword>
<gene>
    <name evidence="8" type="ORF">GHT06_014188</name>
</gene>
<dbReference type="PROSITE" id="PS50297">
    <property type="entry name" value="ANK_REP_REGION"/>
    <property type="match status" value="4"/>
</dbReference>
<evidence type="ECO:0000256" key="4">
    <source>
        <dbReference type="ARBA" id="ARBA00022691"/>
    </source>
</evidence>
<dbReference type="SUPFAM" id="SSF82199">
    <property type="entry name" value="SET domain"/>
    <property type="match status" value="1"/>
</dbReference>
<dbReference type="PRINTS" id="PR01415">
    <property type="entry name" value="ANKYRIN"/>
</dbReference>
<evidence type="ECO:0000256" key="5">
    <source>
        <dbReference type="PROSITE-ProRule" id="PRU00023"/>
    </source>
</evidence>
<dbReference type="PROSITE" id="PS50088">
    <property type="entry name" value="ANK_REPEAT"/>
    <property type="match status" value="5"/>
</dbReference>
<dbReference type="PANTHER" id="PTHR46307">
    <property type="entry name" value="G9A, ISOFORM B"/>
    <property type="match status" value="1"/>
</dbReference>
<accession>A0AAD5PUZ6</accession>
<feature type="compositionally biased region" description="Basic residues" evidence="6">
    <location>
        <begin position="106"/>
        <end position="117"/>
    </location>
</feature>
<evidence type="ECO:0000313" key="8">
    <source>
        <dbReference type="EMBL" id="KAI9560177.1"/>
    </source>
</evidence>
<dbReference type="GO" id="GO:0032259">
    <property type="term" value="P:methylation"/>
    <property type="evidence" value="ECO:0007669"/>
    <property type="project" value="UniProtKB-KW"/>
</dbReference>
<comment type="caution">
    <text evidence="8">The sequence shown here is derived from an EMBL/GenBank/DDBJ whole genome shotgun (WGS) entry which is preliminary data.</text>
</comment>
<feature type="compositionally biased region" description="Polar residues" evidence="6">
    <location>
        <begin position="128"/>
        <end position="138"/>
    </location>
</feature>
<dbReference type="Pfam" id="PF13637">
    <property type="entry name" value="Ank_4"/>
    <property type="match status" value="1"/>
</dbReference>
<dbReference type="SMART" id="SM00317">
    <property type="entry name" value="SET"/>
    <property type="match status" value="1"/>
</dbReference>
<dbReference type="Pfam" id="PF00856">
    <property type="entry name" value="SET"/>
    <property type="match status" value="1"/>
</dbReference>
<feature type="compositionally biased region" description="Basic and acidic residues" evidence="6">
    <location>
        <begin position="232"/>
        <end position="241"/>
    </location>
</feature>
<name>A0AAD5PUZ6_9CRUS</name>
<feature type="domain" description="SET" evidence="7">
    <location>
        <begin position="942"/>
        <end position="1059"/>
    </location>
</feature>
<feature type="compositionally biased region" description="Polar residues" evidence="6">
    <location>
        <begin position="55"/>
        <end position="72"/>
    </location>
</feature>
<feature type="repeat" description="ANK" evidence="5">
    <location>
        <begin position="777"/>
        <end position="809"/>
    </location>
</feature>
<evidence type="ECO:0000256" key="2">
    <source>
        <dbReference type="ARBA" id="ARBA00022454"/>
    </source>
</evidence>
<keyword evidence="4" id="KW-0949">S-adenosyl-L-methionine</keyword>
<dbReference type="GO" id="GO:0000122">
    <property type="term" value="P:negative regulation of transcription by RNA polymerase II"/>
    <property type="evidence" value="ECO:0007669"/>
    <property type="project" value="TreeGrafter"/>
</dbReference>
<feature type="compositionally biased region" description="Polar residues" evidence="6">
    <location>
        <begin position="187"/>
        <end position="204"/>
    </location>
</feature>
<keyword evidence="3" id="KW-0808">Transferase</keyword>
<feature type="repeat" description="ANK" evidence="5">
    <location>
        <begin position="744"/>
        <end position="776"/>
    </location>
</feature>
<dbReference type="InterPro" id="IPR043550">
    <property type="entry name" value="EHMT1/EHMT2"/>
</dbReference>
<feature type="compositionally biased region" description="Basic and acidic residues" evidence="6">
    <location>
        <begin position="74"/>
        <end position="84"/>
    </location>
</feature>
<dbReference type="SMART" id="SM00468">
    <property type="entry name" value="PreSET"/>
    <property type="match status" value="1"/>
</dbReference>
<evidence type="ECO:0000256" key="3">
    <source>
        <dbReference type="ARBA" id="ARBA00022603"/>
    </source>
</evidence>
<dbReference type="SMART" id="SM00248">
    <property type="entry name" value="ANK"/>
    <property type="match status" value="7"/>
</dbReference>
<dbReference type="Gene3D" id="1.25.40.20">
    <property type="entry name" value="Ankyrin repeat-containing domain"/>
    <property type="match status" value="2"/>
</dbReference>
<keyword evidence="3" id="KW-0489">Methyltransferase</keyword>
<feature type="repeat" description="ANK" evidence="5">
    <location>
        <begin position="711"/>
        <end position="743"/>
    </location>
</feature>
<proteinExistence type="predicted"/>
<dbReference type="CDD" id="cd10543">
    <property type="entry name" value="SET_EHMT"/>
    <property type="match status" value="1"/>
</dbReference>
<dbReference type="GO" id="GO:0008270">
    <property type="term" value="F:zinc ion binding"/>
    <property type="evidence" value="ECO:0007669"/>
    <property type="project" value="InterPro"/>
</dbReference>